<dbReference type="Pfam" id="PF00069">
    <property type="entry name" value="Pkinase"/>
    <property type="match status" value="1"/>
</dbReference>
<keyword evidence="19" id="KW-1185">Reference proteome</keyword>
<evidence type="ECO:0000256" key="5">
    <source>
        <dbReference type="ARBA" id="ARBA00022741"/>
    </source>
</evidence>
<feature type="binding site" evidence="13">
    <location>
        <position position="39"/>
    </location>
    <ligand>
        <name>ATP</name>
        <dbReference type="ChEBI" id="CHEBI:30616"/>
    </ligand>
</feature>
<evidence type="ECO:0000256" key="13">
    <source>
        <dbReference type="PROSITE-ProRule" id="PRU10141"/>
    </source>
</evidence>
<name>A0A850EX60_9BACL</name>
<dbReference type="Gene3D" id="3.30.10.20">
    <property type="match status" value="3"/>
</dbReference>
<evidence type="ECO:0000256" key="9">
    <source>
        <dbReference type="ARBA" id="ARBA00047899"/>
    </source>
</evidence>
<evidence type="ECO:0000256" key="10">
    <source>
        <dbReference type="ARBA" id="ARBA00048679"/>
    </source>
</evidence>
<feature type="domain" description="PASTA" evidence="17">
    <location>
        <begin position="360"/>
        <end position="428"/>
    </location>
</feature>
<evidence type="ECO:0000256" key="4">
    <source>
        <dbReference type="ARBA" id="ARBA00022679"/>
    </source>
</evidence>
<dbReference type="SMART" id="SM00740">
    <property type="entry name" value="PASTA"/>
    <property type="match status" value="3"/>
</dbReference>
<comment type="catalytic activity">
    <reaction evidence="10">
        <text>L-seryl-[protein] + ATP = O-phospho-L-seryl-[protein] + ADP + H(+)</text>
        <dbReference type="Rhea" id="RHEA:17989"/>
        <dbReference type="Rhea" id="RHEA-COMP:9863"/>
        <dbReference type="Rhea" id="RHEA-COMP:11604"/>
        <dbReference type="ChEBI" id="CHEBI:15378"/>
        <dbReference type="ChEBI" id="CHEBI:29999"/>
        <dbReference type="ChEBI" id="CHEBI:30616"/>
        <dbReference type="ChEBI" id="CHEBI:83421"/>
        <dbReference type="ChEBI" id="CHEBI:456216"/>
        <dbReference type="EC" id="2.7.11.1"/>
    </reaction>
</comment>
<evidence type="ECO:0000256" key="7">
    <source>
        <dbReference type="ARBA" id="ARBA00022840"/>
    </source>
</evidence>
<evidence type="ECO:0000256" key="12">
    <source>
        <dbReference type="ARBA" id="ARBA00070041"/>
    </source>
</evidence>
<dbReference type="PANTHER" id="PTHR43289:SF34">
    <property type="entry name" value="SERINE_THREONINE-PROTEIN KINASE YBDM-RELATED"/>
    <property type="match status" value="1"/>
</dbReference>
<feature type="transmembrane region" description="Helical" evidence="15">
    <location>
        <begin position="335"/>
        <end position="355"/>
    </location>
</feature>
<dbReference type="FunFam" id="3.30.200.20:FF:000035">
    <property type="entry name" value="Serine/threonine protein kinase Stk1"/>
    <property type="match status" value="1"/>
</dbReference>
<keyword evidence="6 18" id="KW-0418">Kinase</keyword>
<evidence type="ECO:0000259" key="17">
    <source>
        <dbReference type="PROSITE" id="PS51178"/>
    </source>
</evidence>
<feature type="domain" description="Protein kinase" evidence="16">
    <location>
        <begin position="10"/>
        <end position="270"/>
    </location>
</feature>
<comment type="catalytic activity">
    <reaction evidence="9">
        <text>L-threonyl-[protein] + ATP = O-phospho-L-threonyl-[protein] + ADP + H(+)</text>
        <dbReference type="Rhea" id="RHEA:46608"/>
        <dbReference type="Rhea" id="RHEA-COMP:11060"/>
        <dbReference type="Rhea" id="RHEA-COMP:11605"/>
        <dbReference type="ChEBI" id="CHEBI:15378"/>
        <dbReference type="ChEBI" id="CHEBI:30013"/>
        <dbReference type="ChEBI" id="CHEBI:30616"/>
        <dbReference type="ChEBI" id="CHEBI:61977"/>
        <dbReference type="ChEBI" id="CHEBI:456216"/>
        <dbReference type="EC" id="2.7.11.1"/>
    </reaction>
</comment>
<dbReference type="EC" id="2.7.11.1" evidence="1"/>
<dbReference type="Pfam" id="PF03793">
    <property type="entry name" value="PASTA"/>
    <property type="match status" value="3"/>
</dbReference>
<keyword evidence="15" id="KW-0812">Transmembrane</keyword>
<dbReference type="Proteomes" id="UP000564806">
    <property type="component" value="Unassembled WGS sequence"/>
</dbReference>
<dbReference type="Gene3D" id="3.30.200.20">
    <property type="entry name" value="Phosphorylase Kinase, domain 1"/>
    <property type="match status" value="1"/>
</dbReference>
<dbReference type="PROSITE" id="PS50011">
    <property type="entry name" value="PROTEIN_KINASE_DOM"/>
    <property type="match status" value="1"/>
</dbReference>
<dbReference type="FunFam" id="1.10.510.10:FF:000021">
    <property type="entry name" value="Serine/threonine protein kinase"/>
    <property type="match status" value="1"/>
</dbReference>
<accession>A0A850EX60</accession>
<dbReference type="GO" id="GO:0007165">
    <property type="term" value="P:signal transduction"/>
    <property type="evidence" value="ECO:0007669"/>
    <property type="project" value="UniProtKB-ARBA"/>
</dbReference>
<dbReference type="InterPro" id="IPR008271">
    <property type="entry name" value="Ser/Thr_kinase_AS"/>
</dbReference>
<feature type="domain" description="PASTA" evidence="17">
    <location>
        <begin position="429"/>
        <end position="499"/>
    </location>
</feature>
<comment type="caution">
    <text evidence="18">The sequence shown here is derived from an EMBL/GenBank/DDBJ whole genome shotgun (WGS) entry which is preliminary data.</text>
</comment>
<keyword evidence="2" id="KW-0723">Serine/threonine-protein kinase</keyword>
<keyword evidence="5 13" id="KW-0547">Nucleotide-binding</keyword>
<evidence type="ECO:0000256" key="1">
    <source>
        <dbReference type="ARBA" id="ARBA00012513"/>
    </source>
</evidence>
<dbReference type="InterPro" id="IPR011009">
    <property type="entry name" value="Kinase-like_dom_sf"/>
</dbReference>
<dbReference type="AlphaFoldDB" id="A0A850EX60"/>
<dbReference type="RefSeq" id="WP_175374565.1">
    <property type="nucleotide sequence ID" value="NZ_JABWCS010000221.1"/>
</dbReference>
<feature type="domain" description="PASTA" evidence="17">
    <location>
        <begin position="500"/>
        <end position="568"/>
    </location>
</feature>
<dbReference type="NCBIfam" id="NF033483">
    <property type="entry name" value="PknB_PASTA_kin"/>
    <property type="match status" value="1"/>
</dbReference>
<feature type="region of interest" description="Disordered" evidence="14">
    <location>
        <begin position="301"/>
        <end position="326"/>
    </location>
</feature>
<dbReference type="InterPro" id="IPR000719">
    <property type="entry name" value="Prot_kinase_dom"/>
</dbReference>
<organism evidence="18 19">
    <name type="scientific">Paenibacillus agri</name>
    <dbReference type="NCBI Taxonomy" id="2744309"/>
    <lineage>
        <taxon>Bacteria</taxon>
        <taxon>Bacillati</taxon>
        <taxon>Bacillota</taxon>
        <taxon>Bacilli</taxon>
        <taxon>Bacillales</taxon>
        <taxon>Paenibacillaceae</taxon>
        <taxon>Paenibacillus</taxon>
    </lineage>
</organism>
<feature type="region of interest" description="Disordered" evidence="14">
    <location>
        <begin position="653"/>
        <end position="759"/>
    </location>
</feature>
<evidence type="ECO:0000256" key="6">
    <source>
        <dbReference type="ARBA" id="ARBA00022777"/>
    </source>
</evidence>
<dbReference type="InterPro" id="IPR005543">
    <property type="entry name" value="PASTA_dom"/>
</dbReference>
<dbReference type="EMBL" id="JABWCS010000221">
    <property type="protein sequence ID" value="NUU64229.1"/>
    <property type="molecule type" value="Genomic_DNA"/>
</dbReference>
<evidence type="ECO:0000313" key="19">
    <source>
        <dbReference type="Proteomes" id="UP000564806"/>
    </source>
</evidence>
<dbReference type="GO" id="GO:0005524">
    <property type="term" value="F:ATP binding"/>
    <property type="evidence" value="ECO:0007669"/>
    <property type="project" value="UniProtKB-UniRule"/>
</dbReference>
<evidence type="ECO:0000256" key="8">
    <source>
        <dbReference type="ARBA" id="ARBA00022968"/>
    </source>
</evidence>
<evidence type="ECO:0000256" key="14">
    <source>
        <dbReference type="SAM" id="MobiDB-lite"/>
    </source>
</evidence>
<dbReference type="CDD" id="cd06577">
    <property type="entry name" value="PASTA_pknB"/>
    <property type="match status" value="3"/>
</dbReference>
<keyword evidence="15" id="KW-0472">Membrane</keyword>
<feature type="compositionally biased region" description="Basic and acidic residues" evidence="14">
    <location>
        <begin position="310"/>
        <end position="319"/>
    </location>
</feature>
<evidence type="ECO:0000256" key="11">
    <source>
        <dbReference type="ARBA" id="ARBA00060432"/>
    </source>
</evidence>
<comment type="subcellular location">
    <subcellularLocation>
        <location evidence="11">Spore membrane</location>
        <topology evidence="11">Single-pass type II membrane protein</topology>
    </subcellularLocation>
</comment>
<keyword evidence="7 13" id="KW-0067">ATP-binding</keyword>
<dbReference type="CDD" id="cd14014">
    <property type="entry name" value="STKc_PknB_like"/>
    <property type="match status" value="1"/>
</dbReference>
<evidence type="ECO:0000256" key="3">
    <source>
        <dbReference type="ARBA" id="ARBA00022544"/>
    </source>
</evidence>
<feature type="compositionally biased region" description="Basic and acidic residues" evidence="14">
    <location>
        <begin position="745"/>
        <end position="759"/>
    </location>
</feature>
<keyword evidence="3" id="KW-0309">Germination</keyword>
<dbReference type="SUPFAM" id="SSF54184">
    <property type="entry name" value="Penicillin-binding protein 2x (pbp-2x), c-terminal domain"/>
    <property type="match status" value="1"/>
</dbReference>
<keyword evidence="8" id="KW-0735">Signal-anchor</keyword>
<dbReference type="PANTHER" id="PTHR43289">
    <property type="entry name" value="MITOGEN-ACTIVATED PROTEIN KINASE KINASE KINASE 20-RELATED"/>
    <property type="match status" value="1"/>
</dbReference>
<dbReference type="PROSITE" id="PS51178">
    <property type="entry name" value="PASTA"/>
    <property type="match status" value="3"/>
</dbReference>
<evidence type="ECO:0000259" key="16">
    <source>
        <dbReference type="PROSITE" id="PS50011"/>
    </source>
</evidence>
<evidence type="ECO:0000256" key="15">
    <source>
        <dbReference type="SAM" id="Phobius"/>
    </source>
</evidence>
<dbReference type="PROSITE" id="PS00108">
    <property type="entry name" value="PROTEIN_KINASE_ST"/>
    <property type="match status" value="1"/>
</dbReference>
<proteinExistence type="predicted"/>
<keyword evidence="4" id="KW-0808">Transferase</keyword>
<feature type="compositionally biased region" description="Gly residues" evidence="14">
    <location>
        <begin position="699"/>
        <end position="716"/>
    </location>
</feature>
<dbReference type="GO" id="GO:0004674">
    <property type="term" value="F:protein serine/threonine kinase activity"/>
    <property type="evidence" value="ECO:0007669"/>
    <property type="project" value="UniProtKB-KW"/>
</dbReference>
<evidence type="ECO:0000313" key="18">
    <source>
        <dbReference type="EMBL" id="NUU64229.1"/>
    </source>
</evidence>
<dbReference type="SUPFAM" id="SSF56112">
    <property type="entry name" value="Protein kinase-like (PK-like)"/>
    <property type="match status" value="1"/>
</dbReference>
<gene>
    <name evidence="18" type="primary">pknB</name>
    <name evidence="18" type="ORF">HPT30_28145</name>
</gene>
<dbReference type="GO" id="GO:0071224">
    <property type="term" value="P:cellular response to peptidoglycan"/>
    <property type="evidence" value="ECO:0007669"/>
    <property type="project" value="UniProtKB-ARBA"/>
</dbReference>
<dbReference type="InterPro" id="IPR017441">
    <property type="entry name" value="Protein_kinase_ATP_BS"/>
</dbReference>
<protein>
    <recommendedName>
        <fullName evidence="12">Serine/threonine-protein kinase PrkC</fullName>
        <ecNumber evidence="1">2.7.11.1</ecNumber>
    </recommendedName>
</protein>
<dbReference type="Gene3D" id="2.60.40.2560">
    <property type="match status" value="1"/>
</dbReference>
<dbReference type="PROSITE" id="PS00107">
    <property type="entry name" value="PROTEIN_KINASE_ATP"/>
    <property type="match status" value="1"/>
</dbReference>
<keyword evidence="15" id="KW-1133">Transmembrane helix</keyword>
<sequence>MIGHELGGRYQVIERIGGGGMALVYRAHDILLNRNVAIKVLRSQFVHDEEFIRRFRREAQSAASLSHPNVVSIYDVGQEDEIHYIVMEYVEGKNLNEIIKERAPLQVDEAVRIASQICDALDHAHQNQIIHRDIKPHNILIGRNGRVKVTDFGIARAVTSTTITQTGSVVGSVHYFSPEHAKGVATGEKSDLYSLGIVLYQMLTGSLPFLGESPISVALKHLQEEFEEPKLLNPLIPQSVENVILRSMRKNPEERYQSAKQMLQDLESCLLPERRSEPKAEFQDDDDEDKTRIIPAIKPIQRSQGNRGGNTERMRHSDEPEVPVSSGKKKWGRPALWIGLTLLILLAMASVVWYVNAKLVIPEVAVPNVINLSLNDAKAKLSELGIEVEEPVTEIYNPNYGEGIVYKQSKQENTKVKKNTSIQLTVSTAKPLTKMPDLSNQTFDEAVKALLDLGVAQNRISQDTRTSSDVAAGKVITQDPLPASDFDPEAVQVTLILSKGEESVTMPDLINLTEKEARAKLEAVKLVLEEVKEEASFSVDKGKVVKQWPYDKGVPTPPGTKITITLSSGYPPEALNYTYNLPVAPTQEGKKTKIRIEYADARNNGEKQEWGTRTITKNQVLSINMLLAPNKDGVVLIYRDGELYDTYPVSYVDAKNGTVPVPTLPEPSRTPDPTQAPTEPPPSEQPTSDPAMAPDQGGNSTGNGTGNNGGDNGANGTGNADQTGFVPGNGQQGDSAKHVASSNGKNKDKSLKHKDNKDH</sequence>
<evidence type="ECO:0000256" key="2">
    <source>
        <dbReference type="ARBA" id="ARBA00022527"/>
    </source>
</evidence>
<dbReference type="GO" id="GO:0009847">
    <property type="term" value="P:spore germination"/>
    <property type="evidence" value="ECO:0007669"/>
    <property type="project" value="UniProtKB-ARBA"/>
</dbReference>
<reference evidence="18" key="1">
    <citation type="submission" date="2020-06" db="EMBL/GenBank/DDBJ databases">
        <title>Paenibacillus sp. nov., isolated from soil.</title>
        <authorList>
            <person name="Seo Y.L."/>
        </authorList>
    </citation>
    <scope>NUCLEOTIDE SEQUENCE [LARGE SCALE GENOMIC DNA]</scope>
    <source>
        <strain evidence="18">JW14</strain>
    </source>
</reference>
<dbReference type="Gene3D" id="1.10.510.10">
    <property type="entry name" value="Transferase(Phosphotransferase) domain 1"/>
    <property type="match status" value="1"/>
</dbReference>
<dbReference type="SMART" id="SM00220">
    <property type="entry name" value="S_TKc"/>
    <property type="match status" value="1"/>
</dbReference>